<dbReference type="EMBL" id="FQXB01000001">
    <property type="protein sequence ID" value="SHG61346.1"/>
    <property type="molecule type" value="Genomic_DNA"/>
</dbReference>
<accession>A0A1M5L8P3</accession>
<protein>
    <submittedName>
        <fullName evidence="2">Uncharacterized protein</fullName>
    </submittedName>
</protein>
<dbReference type="Proteomes" id="UP000184074">
    <property type="component" value="Unassembled WGS sequence"/>
</dbReference>
<dbReference type="AlphaFoldDB" id="A0A1M5L8P3"/>
<evidence type="ECO:0000256" key="1">
    <source>
        <dbReference type="SAM" id="MobiDB-lite"/>
    </source>
</evidence>
<dbReference type="RefSeq" id="WP_131802749.1">
    <property type="nucleotide sequence ID" value="NZ_FQXB01000001.1"/>
</dbReference>
<sequence length="88" mass="9547">MKVNRVRVVWLVTLAIGAFAVIVFVNDTSRAYNDILESMKRYAEDNPSLVVERGGAPPSALESNAAPSQIEVTRDSTQDLTAIVPVSD</sequence>
<name>A0A1M5L8P3_9RHOB</name>
<proteinExistence type="predicted"/>
<keyword evidence="3" id="KW-1185">Reference proteome</keyword>
<organism evidence="2 3">
    <name type="scientific">Cognatiyoonia sediminum</name>
    <dbReference type="NCBI Taxonomy" id="1508389"/>
    <lineage>
        <taxon>Bacteria</taxon>
        <taxon>Pseudomonadati</taxon>
        <taxon>Pseudomonadota</taxon>
        <taxon>Alphaproteobacteria</taxon>
        <taxon>Rhodobacterales</taxon>
        <taxon>Paracoccaceae</taxon>
        <taxon>Cognatiyoonia</taxon>
    </lineage>
</organism>
<gene>
    <name evidence="2" type="ORF">SAMN05444003_0163</name>
</gene>
<evidence type="ECO:0000313" key="2">
    <source>
        <dbReference type="EMBL" id="SHG61346.1"/>
    </source>
</evidence>
<feature type="compositionally biased region" description="Polar residues" evidence="1">
    <location>
        <begin position="61"/>
        <end position="71"/>
    </location>
</feature>
<feature type="region of interest" description="Disordered" evidence="1">
    <location>
        <begin position="53"/>
        <end position="72"/>
    </location>
</feature>
<evidence type="ECO:0000313" key="3">
    <source>
        <dbReference type="Proteomes" id="UP000184074"/>
    </source>
</evidence>
<reference evidence="2 3" key="1">
    <citation type="submission" date="2016-11" db="EMBL/GenBank/DDBJ databases">
        <authorList>
            <person name="Jaros S."/>
            <person name="Januszkiewicz K."/>
            <person name="Wedrychowicz H."/>
        </authorList>
    </citation>
    <scope>NUCLEOTIDE SEQUENCE [LARGE SCALE GENOMIC DNA]</scope>
    <source>
        <strain evidence="2 3">DSM 28715</strain>
    </source>
</reference>